<organism evidence="1">
    <name type="scientific">Arundo donax</name>
    <name type="common">Giant reed</name>
    <name type="synonym">Donax arundinaceus</name>
    <dbReference type="NCBI Taxonomy" id="35708"/>
    <lineage>
        <taxon>Eukaryota</taxon>
        <taxon>Viridiplantae</taxon>
        <taxon>Streptophyta</taxon>
        <taxon>Embryophyta</taxon>
        <taxon>Tracheophyta</taxon>
        <taxon>Spermatophyta</taxon>
        <taxon>Magnoliopsida</taxon>
        <taxon>Liliopsida</taxon>
        <taxon>Poales</taxon>
        <taxon>Poaceae</taxon>
        <taxon>PACMAD clade</taxon>
        <taxon>Arundinoideae</taxon>
        <taxon>Arundineae</taxon>
        <taxon>Arundo</taxon>
    </lineage>
</organism>
<dbReference type="EMBL" id="GBRH01196141">
    <property type="protein sequence ID" value="JAE01755.1"/>
    <property type="molecule type" value="Transcribed_RNA"/>
</dbReference>
<dbReference type="AlphaFoldDB" id="A0A0A9ELY6"/>
<reference evidence="1" key="1">
    <citation type="submission" date="2014-09" db="EMBL/GenBank/DDBJ databases">
        <authorList>
            <person name="Magalhaes I.L.F."/>
            <person name="Oliveira U."/>
            <person name="Santos F.R."/>
            <person name="Vidigal T.H.D.A."/>
            <person name="Brescovit A.D."/>
            <person name="Santos A.J."/>
        </authorList>
    </citation>
    <scope>NUCLEOTIDE SEQUENCE</scope>
    <source>
        <tissue evidence="1">Shoot tissue taken approximately 20 cm above the soil surface</tissue>
    </source>
</reference>
<name>A0A0A9ELY6_ARUDO</name>
<reference evidence="1" key="2">
    <citation type="journal article" date="2015" name="Data Brief">
        <title>Shoot transcriptome of the giant reed, Arundo donax.</title>
        <authorList>
            <person name="Barrero R.A."/>
            <person name="Guerrero F.D."/>
            <person name="Moolhuijzen P."/>
            <person name="Goolsby J.A."/>
            <person name="Tidwell J."/>
            <person name="Bellgard S.E."/>
            <person name="Bellgard M.I."/>
        </authorList>
    </citation>
    <scope>NUCLEOTIDE SEQUENCE</scope>
    <source>
        <tissue evidence="1">Shoot tissue taken approximately 20 cm above the soil surface</tissue>
    </source>
</reference>
<proteinExistence type="predicted"/>
<accession>A0A0A9ELY6</accession>
<sequence>MHPGGRAHAAPPEQARPDLLRRVRALRPHAHRSGHCENHQCQQDA</sequence>
<evidence type="ECO:0000313" key="1">
    <source>
        <dbReference type="EMBL" id="JAE01755.1"/>
    </source>
</evidence>
<protein>
    <submittedName>
        <fullName evidence="1">TIDP3108</fullName>
    </submittedName>
</protein>